<evidence type="ECO:0000313" key="2">
    <source>
        <dbReference type="EMBL" id="MBC1321401.1"/>
    </source>
</evidence>
<organism evidence="2 4">
    <name type="scientific">Listeria welshimeri</name>
    <dbReference type="NCBI Taxonomy" id="1643"/>
    <lineage>
        <taxon>Bacteria</taxon>
        <taxon>Bacillati</taxon>
        <taxon>Bacillota</taxon>
        <taxon>Bacilli</taxon>
        <taxon>Bacillales</taxon>
        <taxon>Listeriaceae</taxon>
        <taxon>Listeria</taxon>
    </lineage>
</organism>
<gene>
    <name evidence="2" type="ORF">HB853_00465</name>
    <name evidence="3" type="ORF">HB853_03280</name>
</gene>
<dbReference type="EMBL" id="JAAROP010000001">
    <property type="protein sequence ID" value="MBC1321401.1"/>
    <property type="molecule type" value="Genomic_DNA"/>
</dbReference>
<feature type="signal peptide" evidence="1">
    <location>
        <begin position="1"/>
        <end position="25"/>
    </location>
</feature>
<feature type="chain" id="PRO_5038315245" description="Lipoprotein" evidence="1">
    <location>
        <begin position="26"/>
        <end position="380"/>
    </location>
</feature>
<reference evidence="2 4" key="1">
    <citation type="submission" date="2020-03" db="EMBL/GenBank/DDBJ databases">
        <title>Soil Listeria distribution.</title>
        <authorList>
            <person name="Liao J."/>
            <person name="Wiedmann M."/>
        </authorList>
    </citation>
    <scope>NUCLEOTIDE SEQUENCE [LARGE SCALE GENOMIC DNA]</scope>
    <source>
        <strain evidence="2 4">FSL L7-1829</strain>
    </source>
</reference>
<proteinExistence type="predicted"/>
<dbReference type="PROSITE" id="PS51257">
    <property type="entry name" value="PROKAR_LIPOPROTEIN"/>
    <property type="match status" value="1"/>
</dbReference>
<protein>
    <recommendedName>
        <fullName evidence="5">Lipoprotein</fullName>
    </recommendedName>
</protein>
<dbReference type="RefSeq" id="WP_185304327.1">
    <property type="nucleotide sequence ID" value="NZ_JACTHJ010000005.1"/>
</dbReference>
<evidence type="ECO:0000313" key="4">
    <source>
        <dbReference type="Proteomes" id="UP000522007"/>
    </source>
</evidence>
<dbReference type="AlphaFoldDB" id="A0A7X0T2I3"/>
<accession>A0A7X0T2I3</accession>
<evidence type="ECO:0008006" key="5">
    <source>
        <dbReference type="Google" id="ProtNLM"/>
    </source>
</evidence>
<name>A0A7X0T2I3_LISWE</name>
<evidence type="ECO:0000256" key="1">
    <source>
        <dbReference type="SAM" id="SignalP"/>
    </source>
</evidence>
<sequence length="380" mass="41777">MKKGILLSILLVLALVIGACGESPAEKAAKTPQGKFVQAIKNGANVPDQSTYTTSFAVNDIQMASTDSSAQQLGILKDIKFTITSSTDKKADKAEAKLNVTSTNNLFPISIDLDVLADMKTGNTYIPLKTIVQPDESLLSYLDQVTGGMWSKLNTQYPDLKNKYISTEELTSSLTGESETETAVDTKKFEAASKNLNKKTTKLLNNYFNSLDQERFKEAKDGTVTVTLKNADFANLCTDFAKLMDDEKVKADFKVLVESQGSESVTDFDTTYTELQSSLKDAAKELKENKNTTIEMKVSLKSGKDNTLDTLTLKTKVEETSDKNAPESISFTIKTKAEEFVPIDDFPTKDQIISSEELNKIITEFTTQMYGGMDLTGSNY</sequence>
<dbReference type="Proteomes" id="UP000522007">
    <property type="component" value="Unassembled WGS sequence"/>
</dbReference>
<comment type="caution">
    <text evidence="2">The sequence shown here is derived from an EMBL/GenBank/DDBJ whole genome shotgun (WGS) entry which is preliminary data.</text>
</comment>
<dbReference type="EMBL" id="JAAROP010000001">
    <property type="protein sequence ID" value="MBC1321962.1"/>
    <property type="molecule type" value="Genomic_DNA"/>
</dbReference>
<evidence type="ECO:0000313" key="3">
    <source>
        <dbReference type="EMBL" id="MBC1321962.1"/>
    </source>
</evidence>
<keyword evidence="1" id="KW-0732">Signal</keyword>